<comment type="caution">
    <text evidence="1">The sequence shown here is derived from an EMBL/GenBank/DDBJ whole genome shotgun (WGS) entry which is preliminary data.</text>
</comment>
<keyword evidence="2" id="KW-1185">Reference proteome</keyword>
<dbReference type="EMBL" id="MPSB01000007">
    <property type="protein sequence ID" value="ONF95987.1"/>
    <property type="molecule type" value="Genomic_DNA"/>
</dbReference>
<accession>A0A1V2EU21</accession>
<reference evidence="1 2" key="1">
    <citation type="submission" date="2016-11" db="EMBL/GenBank/DDBJ databases">
        <title>Genome sequence of Sphingomonas jeddahensis G39.</title>
        <authorList>
            <person name="Poehlein A."/>
            <person name="Wuebbeler J.H."/>
            <person name="Steinbuechel A."/>
            <person name="Daniel R."/>
        </authorList>
    </citation>
    <scope>NUCLEOTIDE SEQUENCE [LARGE SCALE GENOMIC DNA]</scope>
    <source>
        <strain evidence="1 2">G39</strain>
    </source>
</reference>
<dbReference type="AlphaFoldDB" id="A0A1V2EU21"/>
<organism evidence="1 2">
    <name type="scientific">Sphingomonas jeddahensis</name>
    <dbReference type="NCBI Taxonomy" id="1915074"/>
    <lineage>
        <taxon>Bacteria</taxon>
        <taxon>Pseudomonadati</taxon>
        <taxon>Pseudomonadota</taxon>
        <taxon>Alphaproteobacteria</taxon>
        <taxon>Sphingomonadales</taxon>
        <taxon>Sphingomonadaceae</taxon>
        <taxon>Sphingomonas</taxon>
    </lineage>
</organism>
<name>A0A1V2EU21_9SPHN</name>
<proteinExistence type="predicted"/>
<dbReference type="OrthoDB" id="7568253at2"/>
<dbReference type="Proteomes" id="UP000188729">
    <property type="component" value="Unassembled WGS sequence"/>
</dbReference>
<gene>
    <name evidence="1" type="ORF">SPHI_19140</name>
</gene>
<evidence type="ECO:0000313" key="2">
    <source>
        <dbReference type="Proteomes" id="UP000188729"/>
    </source>
</evidence>
<dbReference type="STRING" id="1915074.SPHI_19140"/>
<protein>
    <submittedName>
        <fullName evidence="1">Uncharacterized protein</fullName>
    </submittedName>
</protein>
<evidence type="ECO:0000313" key="1">
    <source>
        <dbReference type="EMBL" id="ONF95987.1"/>
    </source>
</evidence>
<sequence length="126" mass="13811">MSIEPIAFDMSIAGRKIDGRTMEAKRFRSIGLELADQLGRHPTPSERLLLMNAATLAMLCEQATADLLEGKPVDQENYRRNVTLLGANLIKLGLAKKSRDVSKRDSAGMDDFGAALIEANRASDHQ</sequence>